<gene>
    <name evidence="2" type="ORF">AKJ09_08114</name>
</gene>
<dbReference type="AlphaFoldDB" id="A0A0K1Q6I6"/>
<organism evidence="2 3">
    <name type="scientific">Labilithrix luteola</name>
    <dbReference type="NCBI Taxonomy" id="1391654"/>
    <lineage>
        <taxon>Bacteria</taxon>
        <taxon>Pseudomonadati</taxon>
        <taxon>Myxococcota</taxon>
        <taxon>Polyangia</taxon>
        <taxon>Polyangiales</taxon>
        <taxon>Labilitrichaceae</taxon>
        <taxon>Labilithrix</taxon>
    </lineage>
</organism>
<reference evidence="2 3" key="1">
    <citation type="submission" date="2015-08" db="EMBL/GenBank/DDBJ databases">
        <authorList>
            <person name="Babu N.S."/>
            <person name="Beckwith C.J."/>
            <person name="Beseler K.G."/>
            <person name="Brison A."/>
            <person name="Carone J.V."/>
            <person name="Caskin T.P."/>
            <person name="Diamond M."/>
            <person name="Durham M.E."/>
            <person name="Foxe J.M."/>
            <person name="Go M."/>
            <person name="Henderson B.A."/>
            <person name="Jones I.B."/>
            <person name="McGettigan J.A."/>
            <person name="Micheletti S.J."/>
            <person name="Nasrallah M.E."/>
            <person name="Ortiz D."/>
            <person name="Piller C.R."/>
            <person name="Privatt S.R."/>
            <person name="Schneider S.L."/>
            <person name="Sharp S."/>
            <person name="Smith T.C."/>
            <person name="Stanton J.D."/>
            <person name="Ullery H.E."/>
            <person name="Wilson R.J."/>
            <person name="Serrano M.G."/>
            <person name="Buck G."/>
            <person name="Lee V."/>
            <person name="Wang Y."/>
            <person name="Carvalho R."/>
            <person name="Voegtly L."/>
            <person name="Shi R."/>
            <person name="Duckworth R."/>
            <person name="Johnson A."/>
            <person name="Loviza R."/>
            <person name="Walstead R."/>
            <person name="Shah Z."/>
            <person name="Kiflezghi M."/>
            <person name="Wade K."/>
            <person name="Ball S.L."/>
            <person name="Bradley K.W."/>
            <person name="Asai D.J."/>
            <person name="Bowman C.A."/>
            <person name="Russell D.A."/>
            <person name="Pope W.H."/>
            <person name="Jacobs-Sera D."/>
            <person name="Hendrix R.W."/>
            <person name="Hatfull G.F."/>
        </authorList>
    </citation>
    <scope>NUCLEOTIDE SEQUENCE [LARGE SCALE GENOMIC DNA]</scope>
    <source>
        <strain evidence="2 3">DSM 27648</strain>
    </source>
</reference>
<accession>A0A0K1Q6I6</accession>
<keyword evidence="1" id="KW-1133">Transmembrane helix</keyword>
<feature type="transmembrane region" description="Helical" evidence="1">
    <location>
        <begin position="74"/>
        <end position="94"/>
    </location>
</feature>
<keyword evidence="1" id="KW-0812">Transmembrane</keyword>
<feature type="transmembrane region" description="Helical" evidence="1">
    <location>
        <begin position="41"/>
        <end position="62"/>
    </location>
</feature>
<feature type="transmembrane region" description="Helical" evidence="1">
    <location>
        <begin position="131"/>
        <end position="152"/>
    </location>
</feature>
<dbReference type="RefSeq" id="WP_146652548.1">
    <property type="nucleotide sequence ID" value="NZ_CP012333.1"/>
</dbReference>
<dbReference type="STRING" id="1391654.AKJ09_08114"/>
<sequence length="171" mass="18328">MFEPRTRPTDSRSSATLMAYAALVMTSLHHAYGAFRYDTPWRMHAAIVAVIGGGAIALAARVYDARPDAPRGRVAGWVLVALVLVLVGIGLGTFEGFYNHVVKNALFFGGASVPTMHRLYPPPAYELPDDAIFELTGIAQTIPALLAAIAAVRLGARLLRRETLPGVLSTD</sequence>
<dbReference type="OrthoDB" id="8420016at2"/>
<evidence type="ECO:0000313" key="2">
    <source>
        <dbReference type="EMBL" id="AKV01451.1"/>
    </source>
</evidence>
<evidence type="ECO:0000313" key="3">
    <source>
        <dbReference type="Proteomes" id="UP000064967"/>
    </source>
</evidence>
<dbReference type="EMBL" id="CP012333">
    <property type="protein sequence ID" value="AKV01451.1"/>
    <property type="molecule type" value="Genomic_DNA"/>
</dbReference>
<feature type="transmembrane region" description="Helical" evidence="1">
    <location>
        <begin position="15"/>
        <end position="35"/>
    </location>
</feature>
<protein>
    <submittedName>
        <fullName evidence="2">Uncharacterized protein</fullName>
    </submittedName>
</protein>
<keyword evidence="3" id="KW-1185">Reference proteome</keyword>
<keyword evidence="1" id="KW-0472">Membrane</keyword>
<name>A0A0K1Q6I6_9BACT</name>
<dbReference type="Proteomes" id="UP000064967">
    <property type="component" value="Chromosome"/>
</dbReference>
<dbReference type="KEGG" id="llu:AKJ09_08114"/>
<proteinExistence type="predicted"/>
<evidence type="ECO:0000256" key="1">
    <source>
        <dbReference type="SAM" id="Phobius"/>
    </source>
</evidence>